<dbReference type="InterPro" id="IPR003837">
    <property type="entry name" value="GatC"/>
</dbReference>
<name>A0A0G1YFQ9_9BACT</name>
<protein>
    <recommendedName>
        <fullName evidence="1">Aspartyl/glutamyl-tRNA(Asn/Gln) amidotransferase subunit C</fullName>
        <shortName evidence="1">Asp/Glu-ADT subunit C</shortName>
        <ecNumber evidence="1">6.3.5.-</ecNumber>
    </recommendedName>
</protein>
<dbReference type="Gene3D" id="1.10.20.60">
    <property type="entry name" value="Glu-tRNAGln amidotransferase C subunit, N-terminal domain"/>
    <property type="match status" value="1"/>
</dbReference>
<dbReference type="Pfam" id="PF02686">
    <property type="entry name" value="GatC"/>
    <property type="match status" value="1"/>
</dbReference>
<comment type="catalytic activity">
    <reaction evidence="1">
        <text>L-glutamyl-tRNA(Gln) + L-glutamine + ATP + H2O = L-glutaminyl-tRNA(Gln) + L-glutamate + ADP + phosphate + H(+)</text>
        <dbReference type="Rhea" id="RHEA:17521"/>
        <dbReference type="Rhea" id="RHEA-COMP:9681"/>
        <dbReference type="Rhea" id="RHEA-COMP:9684"/>
        <dbReference type="ChEBI" id="CHEBI:15377"/>
        <dbReference type="ChEBI" id="CHEBI:15378"/>
        <dbReference type="ChEBI" id="CHEBI:29985"/>
        <dbReference type="ChEBI" id="CHEBI:30616"/>
        <dbReference type="ChEBI" id="CHEBI:43474"/>
        <dbReference type="ChEBI" id="CHEBI:58359"/>
        <dbReference type="ChEBI" id="CHEBI:78520"/>
        <dbReference type="ChEBI" id="CHEBI:78521"/>
        <dbReference type="ChEBI" id="CHEBI:456216"/>
    </reaction>
</comment>
<keyword evidence="1" id="KW-0067">ATP-binding</keyword>
<organism evidence="2 3">
    <name type="scientific">Candidatus Magasanikbacteria bacterium GW2011_GWA2_56_11</name>
    <dbReference type="NCBI Taxonomy" id="1619044"/>
    <lineage>
        <taxon>Bacteria</taxon>
        <taxon>Candidatus Magasanikiibacteriota</taxon>
    </lineage>
</organism>
<evidence type="ECO:0000313" key="2">
    <source>
        <dbReference type="EMBL" id="KKW42030.1"/>
    </source>
</evidence>
<dbReference type="HAMAP" id="MF_00122">
    <property type="entry name" value="GatC"/>
    <property type="match status" value="1"/>
</dbReference>
<sequence>MKLTPEEIESVAVLARLSLTETEKTMYAEQLSAVLEYVERLGEVDTDQVPETCQVTGLEDVTREDKVRDCEPGIRQKLIAAFPENDDNYLRVKAVFEG</sequence>
<dbReference type="GO" id="GO:0016740">
    <property type="term" value="F:transferase activity"/>
    <property type="evidence" value="ECO:0007669"/>
    <property type="project" value="UniProtKB-KW"/>
</dbReference>
<dbReference type="SUPFAM" id="SSF141000">
    <property type="entry name" value="Glu-tRNAGln amidotransferase C subunit"/>
    <property type="match status" value="1"/>
</dbReference>
<keyword evidence="2" id="KW-0808">Transferase</keyword>
<dbReference type="GO" id="GO:0050567">
    <property type="term" value="F:glutaminyl-tRNA synthase (glutamine-hydrolyzing) activity"/>
    <property type="evidence" value="ECO:0007669"/>
    <property type="project" value="UniProtKB-UniRule"/>
</dbReference>
<dbReference type="EC" id="6.3.5.-" evidence="1"/>
<evidence type="ECO:0000256" key="1">
    <source>
        <dbReference type="HAMAP-Rule" id="MF_00122"/>
    </source>
</evidence>
<keyword evidence="1" id="KW-0436">Ligase</keyword>
<proteinExistence type="inferred from homology"/>
<reference evidence="2 3" key="1">
    <citation type="journal article" date="2015" name="Nature">
        <title>rRNA introns, odd ribosomes, and small enigmatic genomes across a large radiation of phyla.</title>
        <authorList>
            <person name="Brown C.T."/>
            <person name="Hug L.A."/>
            <person name="Thomas B.C."/>
            <person name="Sharon I."/>
            <person name="Castelle C.J."/>
            <person name="Singh A."/>
            <person name="Wilkins M.J."/>
            <person name="Williams K.H."/>
            <person name="Banfield J.F."/>
        </authorList>
    </citation>
    <scope>NUCLEOTIDE SEQUENCE [LARGE SCALE GENOMIC DNA]</scope>
</reference>
<keyword evidence="1" id="KW-0547">Nucleotide-binding</keyword>
<dbReference type="GO" id="GO:0006412">
    <property type="term" value="P:translation"/>
    <property type="evidence" value="ECO:0007669"/>
    <property type="project" value="UniProtKB-UniRule"/>
</dbReference>
<dbReference type="GO" id="GO:0050566">
    <property type="term" value="F:asparaginyl-tRNA synthase (glutamine-hydrolyzing) activity"/>
    <property type="evidence" value="ECO:0007669"/>
    <property type="project" value="RHEA"/>
</dbReference>
<comment type="function">
    <text evidence="1">Allows the formation of correctly charged Asn-tRNA(Asn) or Gln-tRNA(Gln) through the transamidation of misacylated Asp-tRNA(Asn) or Glu-tRNA(Gln) in organisms which lack either or both of asparaginyl-tRNA or glutaminyl-tRNA synthetases. The reaction takes place in the presence of glutamine and ATP through an activated phospho-Asp-tRNA(Asn) or phospho-Glu-tRNA(Gln).</text>
</comment>
<dbReference type="GO" id="GO:0006450">
    <property type="term" value="P:regulation of translational fidelity"/>
    <property type="evidence" value="ECO:0007669"/>
    <property type="project" value="InterPro"/>
</dbReference>
<dbReference type="AlphaFoldDB" id="A0A0G1YFQ9"/>
<comment type="caution">
    <text evidence="2">The sequence shown here is derived from an EMBL/GenBank/DDBJ whole genome shotgun (WGS) entry which is preliminary data.</text>
</comment>
<accession>A0A0G1YFQ9</accession>
<keyword evidence="1" id="KW-0648">Protein biosynthesis</keyword>
<dbReference type="PANTHER" id="PTHR15004">
    <property type="entry name" value="GLUTAMYL-TRNA(GLN) AMIDOTRANSFERASE SUBUNIT C, MITOCHONDRIAL"/>
    <property type="match status" value="1"/>
</dbReference>
<comment type="similarity">
    <text evidence="1">Belongs to the GatC family.</text>
</comment>
<dbReference type="GO" id="GO:0005524">
    <property type="term" value="F:ATP binding"/>
    <property type="evidence" value="ECO:0007669"/>
    <property type="project" value="UniProtKB-KW"/>
</dbReference>
<dbReference type="Proteomes" id="UP000033870">
    <property type="component" value="Unassembled WGS sequence"/>
</dbReference>
<gene>
    <name evidence="1" type="primary">gatC</name>
    <name evidence="2" type="ORF">UY92_C0011G0052</name>
</gene>
<comment type="catalytic activity">
    <reaction evidence="1">
        <text>L-aspartyl-tRNA(Asn) + L-glutamine + ATP + H2O = L-asparaginyl-tRNA(Asn) + L-glutamate + ADP + phosphate + 2 H(+)</text>
        <dbReference type="Rhea" id="RHEA:14513"/>
        <dbReference type="Rhea" id="RHEA-COMP:9674"/>
        <dbReference type="Rhea" id="RHEA-COMP:9677"/>
        <dbReference type="ChEBI" id="CHEBI:15377"/>
        <dbReference type="ChEBI" id="CHEBI:15378"/>
        <dbReference type="ChEBI" id="CHEBI:29985"/>
        <dbReference type="ChEBI" id="CHEBI:30616"/>
        <dbReference type="ChEBI" id="CHEBI:43474"/>
        <dbReference type="ChEBI" id="CHEBI:58359"/>
        <dbReference type="ChEBI" id="CHEBI:78515"/>
        <dbReference type="ChEBI" id="CHEBI:78516"/>
        <dbReference type="ChEBI" id="CHEBI:456216"/>
    </reaction>
</comment>
<evidence type="ECO:0000313" key="3">
    <source>
        <dbReference type="Proteomes" id="UP000033870"/>
    </source>
</evidence>
<dbReference type="PANTHER" id="PTHR15004:SF0">
    <property type="entry name" value="GLUTAMYL-TRNA(GLN) AMIDOTRANSFERASE SUBUNIT C, MITOCHONDRIAL"/>
    <property type="match status" value="1"/>
</dbReference>
<dbReference type="GO" id="GO:0070681">
    <property type="term" value="P:glutaminyl-tRNAGln biosynthesis via transamidation"/>
    <property type="evidence" value="ECO:0007669"/>
    <property type="project" value="TreeGrafter"/>
</dbReference>
<dbReference type="STRING" id="1619044.UY92_C0011G0052"/>
<dbReference type="EMBL" id="LCRX01000011">
    <property type="protein sequence ID" value="KKW42030.1"/>
    <property type="molecule type" value="Genomic_DNA"/>
</dbReference>
<dbReference type="InterPro" id="IPR036113">
    <property type="entry name" value="Asp/Glu-ADT_sf_sub_c"/>
</dbReference>
<comment type="subunit">
    <text evidence="1">Heterotrimer of A, B and C subunits.</text>
</comment>
<dbReference type="NCBIfam" id="TIGR00135">
    <property type="entry name" value="gatC"/>
    <property type="match status" value="1"/>
</dbReference>